<dbReference type="Pfam" id="PF16976">
    <property type="entry name" value="RcpC"/>
    <property type="match status" value="1"/>
</dbReference>
<accession>A0A2R4C4N7</accession>
<dbReference type="SMART" id="SM00858">
    <property type="entry name" value="SAF"/>
    <property type="match status" value="1"/>
</dbReference>
<dbReference type="InterPro" id="IPR017592">
    <property type="entry name" value="Pilus_assmbl_Flp-typ_CpaB"/>
</dbReference>
<dbReference type="Proteomes" id="UP000240505">
    <property type="component" value="Chromosome"/>
</dbReference>
<dbReference type="InterPro" id="IPR031571">
    <property type="entry name" value="RcpC_dom"/>
</dbReference>
<gene>
    <name evidence="2" type="primary">cpaB</name>
    <name evidence="2" type="ORF">C9I28_01695</name>
</gene>
<dbReference type="Gene3D" id="3.90.1210.10">
    <property type="entry name" value="Antifreeze-like/N-acetylneuraminic acid synthase C-terminal domain"/>
    <property type="match status" value="1"/>
</dbReference>
<dbReference type="AlphaFoldDB" id="A0A2R4C4N7"/>
<dbReference type="Pfam" id="PF08666">
    <property type="entry name" value="SAF"/>
    <property type="match status" value="1"/>
</dbReference>
<reference evidence="2 3" key="1">
    <citation type="submission" date="2018-03" db="EMBL/GenBank/DDBJ databases">
        <title>Massilia armeniaca sp. nov., isolated from desert soil.</title>
        <authorList>
            <person name="Huang H."/>
            <person name="Ren M."/>
        </authorList>
    </citation>
    <scope>NUCLEOTIDE SEQUENCE [LARGE SCALE GENOMIC DNA]</scope>
    <source>
        <strain evidence="2 3">ZMN-3</strain>
    </source>
</reference>
<feature type="domain" description="SAF" evidence="1">
    <location>
        <begin position="37"/>
        <end position="99"/>
    </location>
</feature>
<dbReference type="KEGG" id="masz:C9I28_01695"/>
<proteinExistence type="predicted"/>
<dbReference type="InterPro" id="IPR013974">
    <property type="entry name" value="SAF"/>
</dbReference>
<keyword evidence="3" id="KW-1185">Reference proteome</keyword>
<dbReference type="RefSeq" id="WP_107139915.1">
    <property type="nucleotide sequence ID" value="NZ_CP028324.1"/>
</dbReference>
<dbReference type="EMBL" id="CP028324">
    <property type="protein sequence ID" value="AVR94564.1"/>
    <property type="molecule type" value="Genomic_DNA"/>
</dbReference>
<dbReference type="OrthoDB" id="9788329at2"/>
<evidence type="ECO:0000313" key="3">
    <source>
        <dbReference type="Proteomes" id="UP000240505"/>
    </source>
</evidence>
<dbReference type="NCBIfam" id="TIGR03177">
    <property type="entry name" value="pilus_cpaB"/>
    <property type="match status" value="1"/>
</dbReference>
<sequence>MRNSRSLLIIGVALFLALAAVLVAAKWMTEQGAAAGTKVAIAAADIGQGARLTKDNVQLIEWPAGSLPPGAISDLKQLENRVTRSDIGRGEAVLETKLAPPGTTGGLSAVVAAGKRAMTVRVNDVVGVAGFALPGNYVDILVNLQAGGGDVASREQSISKIVLERILVLAVAQESNRDDTKPKVVNAVTLELTPDQVEKLDLARSIGSLSLVLRNQVDPQPANTAGATRESVLGLPPAKAVPAAAPAPVPAPVPRAAAAVARAPATEGVMVIRGLDAAPQSFNSKVLP</sequence>
<evidence type="ECO:0000313" key="2">
    <source>
        <dbReference type="EMBL" id="AVR94564.1"/>
    </source>
</evidence>
<dbReference type="CDD" id="cd11614">
    <property type="entry name" value="SAF_CpaB_FlgA_like"/>
    <property type="match status" value="1"/>
</dbReference>
<evidence type="ECO:0000259" key="1">
    <source>
        <dbReference type="SMART" id="SM00858"/>
    </source>
</evidence>
<name>A0A2R4C4N7_9BURK</name>
<protein>
    <submittedName>
        <fullName evidence="2">Flp pilus assembly protein CpaB</fullName>
    </submittedName>
</protein>
<organism evidence="2 3">
    <name type="scientific">Pseudoduganella armeniaca</name>
    <dbReference type="NCBI Taxonomy" id="2072590"/>
    <lineage>
        <taxon>Bacteria</taxon>
        <taxon>Pseudomonadati</taxon>
        <taxon>Pseudomonadota</taxon>
        <taxon>Betaproteobacteria</taxon>
        <taxon>Burkholderiales</taxon>
        <taxon>Oxalobacteraceae</taxon>
        <taxon>Telluria group</taxon>
        <taxon>Pseudoduganella</taxon>
    </lineage>
</organism>